<evidence type="ECO:0000313" key="2">
    <source>
        <dbReference type="EMBL" id="JAP09797.1"/>
    </source>
</evidence>
<reference evidence="2" key="1">
    <citation type="submission" date="2015-12" db="EMBL/GenBank/DDBJ databases">
        <title>Gene expression during late stages of embryo sac development: a critical building block for successful pollen-pistil interactions.</title>
        <authorList>
            <person name="Liu Y."/>
            <person name="Joly V."/>
            <person name="Sabar M."/>
            <person name="Matton D.P."/>
        </authorList>
    </citation>
    <scope>NUCLEOTIDE SEQUENCE</scope>
</reference>
<feature type="region of interest" description="Disordered" evidence="1">
    <location>
        <begin position="1"/>
        <end position="26"/>
    </location>
</feature>
<name>A0A0V0GNP3_SOLCH</name>
<sequence length="79" mass="9213">MLFAKISCSSSSSRSRKRRSIINSVSKKKKKKERSIYSPSFHFLVLLFSKGCWFLCMSGEEIMEMEKRANYPLQKILSL</sequence>
<accession>A0A0V0GNP3</accession>
<feature type="compositionally biased region" description="Basic residues" evidence="1">
    <location>
        <begin position="14"/>
        <end position="26"/>
    </location>
</feature>
<evidence type="ECO:0000256" key="1">
    <source>
        <dbReference type="SAM" id="MobiDB-lite"/>
    </source>
</evidence>
<organism evidence="2">
    <name type="scientific">Solanum chacoense</name>
    <name type="common">Chaco potato</name>
    <dbReference type="NCBI Taxonomy" id="4108"/>
    <lineage>
        <taxon>Eukaryota</taxon>
        <taxon>Viridiplantae</taxon>
        <taxon>Streptophyta</taxon>
        <taxon>Embryophyta</taxon>
        <taxon>Tracheophyta</taxon>
        <taxon>Spermatophyta</taxon>
        <taxon>Magnoliopsida</taxon>
        <taxon>eudicotyledons</taxon>
        <taxon>Gunneridae</taxon>
        <taxon>Pentapetalae</taxon>
        <taxon>asterids</taxon>
        <taxon>lamiids</taxon>
        <taxon>Solanales</taxon>
        <taxon>Solanaceae</taxon>
        <taxon>Solanoideae</taxon>
        <taxon>Solaneae</taxon>
        <taxon>Solanum</taxon>
    </lineage>
</organism>
<proteinExistence type="predicted"/>
<dbReference type="EMBL" id="GEDG01034303">
    <property type="protein sequence ID" value="JAP09797.1"/>
    <property type="molecule type" value="Transcribed_RNA"/>
</dbReference>
<feature type="compositionally biased region" description="Low complexity" evidence="1">
    <location>
        <begin position="1"/>
        <end position="13"/>
    </location>
</feature>
<protein>
    <submittedName>
        <fullName evidence="2">Putative ovule protein</fullName>
    </submittedName>
</protein>
<dbReference type="AlphaFoldDB" id="A0A0V0GNP3"/>